<name>A7EQ54_SCLS1</name>
<evidence type="ECO:0000313" key="2">
    <source>
        <dbReference type="Proteomes" id="UP000001312"/>
    </source>
</evidence>
<accession>A7EQ54</accession>
<gene>
    <name evidence="1" type="ORF">SS1G_07454</name>
</gene>
<keyword evidence="2" id="KW-1185">Reference proteome</keyword>
<organism evidence="1 2">
    <name type="scientific">Sclerotinia sclerotiorum (strain ATCC 18683 / 1980 / Ss-1)</name>
    <name type="common">White mold</name>
    <name type="synonym">Whetzelinia sclerotiorum</name>
    <dbReference type="NCBI Taxonomy" id="665079"/>
    <lineage>
        <taxon>Eukaryota</taxon>
        <taxon>Fungi</taxon>
        <taxon>Dikarya</taxon>
        <taxon>Ascomycota</taxon>
        <taxon>Pezizomycotina</taxon>
        <taxon>Leotiomycetes</taxon>
        <taxon>Helotiales</taxon>
        <taxon>Sclerotiniaceae</taxon>
        <taxon>Sclerotinia</taxon>
    </lineage>
</organism>
<dbReference type="HOGENOM" id="CLU_2924094_0_0_1"/>
<dbReference type="GeneID" id="5487799"/>
<dbReference type="Proteomes" id="UP000001312">
    <property type="component" value="Unassembled WGS sequence"/>
</dbReference>
<dbReference type="EMBL" id="CH476629">
    <property type="protein sequence ID" value="EDO04970.1"/>
    <property type="molecule type" value="Genomic_DNA"/>
</dbReference>
<evidence type="ECO:0000313" key="1">
    <source>
        <dbReference type="EMBL" id="EDO04970.1"/>
    </source>
</evidence>
<dbReference type="InParanoid" id="A7EQ54"/>
<protein>
    <submittedName>
        <fullName evidence="1">Uncharacterized protein</fullName>
    </submittedName>
</protein>
<sequence>MGAPICGVHWIPISDKEGFMKDSKNCLWLENSARLLVQDEAKIGRIISAADESIDGSFRSY</sequence>
<reference evidence="2" key="1">
    <citation type="journal article" date="2011" name="PLoS Genet.">
        <title>Genomic analysis of the necrotrophic fungal pathogens Sclerotinia sclerotiorum and Botrytis cinerea.</title>
        <authorList>
            <person name="Amselem J."/>
            <person name="Cuomo C.A."/>
            <person name="van Kan J.A."/>
            <person name="Viaud M."/>
            <person name="Benito E.P."/>
            <person name="Couloux A."/>
            <person name="Coutinho P.M."/>
            <person name="de Vries R.P."/>
            <person name="Dyer P.S."/>
            <person name="Fillinger S."/>
            <person name="Fournier E."/>
            <person name="Gout L."/>
            <person name="Hahn M."/>
            <person name="Kohn L."/>
            <person name="Lapalu N."/>
            <person name="Plummer K.M."/>
            <person name="Pradier J.M."/>
            <person name="Quevillon E."/>
            <person name="Sharon A."/>
            <person name="Simon A."/>
            <person name="ten Have A."/>
            <person name="Tudzynski B."/>
            <person name="Tudzynski P."/>
            <person name="Wincker P."/>
            <person name="Andrew M."/>
            <person name="Anthouard V."/>
            <person name="Beever R.E."/>
            <person name="Beffa R."/>
            <person name="Benoit I."/>
            <person name="Bouzid O."/>
            <person name="Brault B."/>
            <person name="Chen Z."/>
            <person name="Choquer M."/>
            <person name="Collemare J."/>
            <person name="Cotton P."/>
            <person name="Danchin E.G."/>
            <person name="Da Silva C."/>
            <person name="Gautier A."/>
            <person name="Giraud C."/>
            <person name="Giraud T."/>
            <person name="Gonzalez C."/>
            <person name="Grossetete S."/>
            <person name="Guldener U."/>
            <person name="Henrissat B."/>
            <person name="Howlett B.J."/>
            <person name="Kodira C."/>
            <person name="Kretschmer M."/>
            <person name="Lappartient A."/>
            <person name="Leroch M."/>
            <person name="Levis C."/>
            <person name="Mauceli E."/>
            <person name="Neuveglise C."/>
            <person name="Oeser B."/>
            <person name="Pearson M."/>
            <person name="Poulain J."/>
            <person name="Poussereau N."/>
            <person name="Quesneville H."/>
            <person name="Rascle C."/>
            <person name="Schumacher J."/>
            <person name="Segurens B."/>
            <person name="Sexton A."/>
            <person name="Silva E."/>
            <person name="Sirven C."/>
            <person name="Soanes D.M."/>
            <person name="Talbot N.J."/>
            <person name="Templeton M."/>
            <person name="Yandava C."/>
            <person name="Yarden O."/>
            <person name="Zeng Q."/>
            <person name="Rollins J.A."/>
            <person name="Lebrun M.H."/>
            <person name="Dickman M."/>
        </authorList>
    </citation>
    <scope>NUCLEOTIDE SEQUENCE [LARGE SCALE GENOMIC DNA]</scope>
    <source>
        <strain evidence="2">ATCC 18683 / 1980 / Ss-1</strain>
    </source>
</reference>
<dbReference type="KEGG" id="ssl:SS1G_07454"/>
<dbReference type="AlphaFoldDB" id="A7EQ54"/>
<dbReference type="RefSeq" id="XP_001592007.1">
    <property type="nucleotide sequence ID" value="XM_001591957.1"/>
</dbReference>
<proteinExistence type="predicted"/>